<reference evidence="4 5" key="1">
    <citation type="journal article" date="2015" name="Antonie Van Leeuwenhoek">
        <title>Bosea vaviloviae sp. nov., a new species of slow-growing rhizobia isolated from nodules of the relict species Vavilovia formosa (Stev.) Fed.</title>
        <authorList>
            <person name="Safronova V.I."/>
            <person name="Kuznetsova I.G."/>
            <person name="Sazanova A.L."/>
            <person name="Kimeklis A.K."/>
            <person name="Belimov A.A."/>
            <person name="Andronov E.E."/>
            <person name="Pinaev A.G."/>
            <person name="Chizhevskaya E.P."/>
            <person name="Pukhaev A.R."/>
            <person name="Popov K.P."/>
            <person name="Willems A."/>
            <person name="Tikhonovich I.A."/>
        </authorList>
    </citation>
    <scope>NUCLEOTIDE SEQUENCE [LARGE SCALE GENOMIC DNA]</scope>
    <source>
        <strain evidence="4 5">Vaf18</strain>
    </source>
</reference>
<dbReference type="EMBL" id="CP017147">
    <property type="protein sequence ID" value="AOO81961.1"/>
    <property type="molecule type" value="Genomic_DNA"/>
</dbReference>
<dbReference type="InterPro" id="IPR001638">
    <property type="entry name" value="Solute-binding_3/MltF_N"/>
</dbReference>
<dbReference type="Pfam" id="PF00497">
    <property type="entry name" value="SBP_bac_3"/>
    <property type="match status" value="1"/>
</dbReference>
<keyword evidence="5" id="KW-1185">Reference proteome</keyword>
<name>A0A1D7U3J8_9HYPH</name>
<accession>A0A1D7U3J8</accession>
<gene>
    <name evidence="4" type="ORF">BHK69_17240</name>
</gene>
<dbReference type="SMART" id="SM00062">
    <property type="entry name" value="PBPb"/>
    <property type="match status" value="1"/>
</dbReference>
<dbReference type="SUPFAM" id="SSF53850">
    <property type="entry name" value="Periplasmic binding protein-like II"/>
    <property type="match status" value="1"/>
</dbReference>
<feature type="chain" id="PRO_5009099954" description="Solute-binding protein family 3/N-terminal domain-containing protein" evidence="2">
    <location>
        <begin position="30"/>
        <end position="272"/>
    </location>
</feature>
<dbReference type="AlphaFoldDB" id="A0A1D7U3J8"/>
<proteinExistence type="predicted"/>
<dbReference type="KEGG" id="bvv:BHK69_17240"/>
<feature type="domain" description="Solute-binding protein family 3/N-terminal" evidence="3">
    <location>
        <begin position="39"/>
        <end position="254"/>
    </location>
</feature>
<evidence type="ECO:0000313" key="5">
    <source>
        <dbReference type="Proteomes" id="UP000094969"/>
    </source>
</evidence>
<feature type="signal peptide" evidence="2">
    <location>
        <begin position="1"/>
        <end position="29"/>
    </location>
</feature>
<evidence type="ECO:0000256" key="1">
    <source>
        <dbReference type="ARBA" id="ARBA00022729"/>
    </source>
</evidence>
<dbReference type="PANTHER" id="PTHR35936">
    <property type="entry name" value="MEMBRANE-BOUND LYTIC MUREIN TRANSGLYCOSYLASE F"/>
    <property type="match status" value="1"/>
</dbReference>
<dbReference type="PANTHER" id="PTHR35936:SF17">
    <property type="entry name" value="ARGININE-BINDING EXTRACELLULAR PROTEIN ARTP"/>
    <property type="match status" value="1"/>
</dbReference>
<protein>
    <recommendedName>
        <fullName evidence="3">Solute-binding protein family 3/N-terminal domain-containing protein</fullName>
    </recommendedName>
</protein>
<keyword evidence="1 2" id="KW-0732">Signal</keyword>
<organism evidence="4 5">
    <name type="scientific">Bosea vaviloviae</name>
    <dbReference type="NCBI Taxonomy" id="1526658"/>
    <lineage>
        <taxon>Bacteria</taxon>
        <taxon>Pseudomonadati</taxon>
        <taxon>Pseudomonadota</taxon>
        <taxon>Alphaproteobacteria</taxon>
        <taxon>Hyphomicrobiales</taxon>
        <taxon>Boseaceae</taxon>
        <taxon>Bosea</taxon>
    </lineage>
</organism>
<evidence type="ECO:0000313" key="4">
    <source>
        <dbReference type="EMBL" id="AOO81961.1"/>
    </source>
</evidence>
<evidence type="ECO:0000259" key="3">
    <source>
        <dbReference type="SMART" id="SM00062"/>
    </source>
</evidence>
<dbReference type="Proteomes" id="UP000094969">
    <property type="component" value="Chromosome"/>
</dbReference>
<evidence type="ECO:0000256" key="2">
    <source>
        <dbReference type="SAM" id="SignalP"/>
    </source>
</evidence>
<dbReference type="Gene3D" id="3.40.190.10">
    <property type="entry name" value="Periplasmic binding protein-like II"/>
    <property type="match status" value="2"/>
</dbReference>
<sequence length="272" mass="28773">MPGFLMPRFPMRYALLTLIAVLLACPVQAADPVLAPSGTLRVGYIGTNVAQARLDPATGTISGVIADITRELGRRADVPVSIAPLPTAAAVLEAVRSGQVDIGFVAPNPARTGIVLYSRTYMLVQQSALVSADSPLRSVKELDRPTQVIGVNTDDSVGVWLKGRLIAAKVRETPDYTLRDAVQWLRNGEVIAFAGGRQRLSSATQGVPGLRMLDDNFYGVPQAVAVPIDHQDRLQLVNAALSEMRSSGFLAGSVARSGIDGLAVAPADPQEP</sequence>